<protein>
    <submittedName>
        <fullName evidence="2">Susd and RagB outer membrane lipoprotein</fullName>
    </submittedName>
</protein>
<keyword evidence="1" id="KW-0732">Signal</keyword>
<dbReference type="SUPFAM" id="SSF48452">
    <property type="entry name" value="TPR-like"/>
    <property type="match status" value="1"/>
</dbReference>
<keyword evidence="3" id="KW-1185">Reference proteome</keyword>
<evidence type="ECO:0000313" key="2">
    <source>
        <dbReference type="EMBL" id="SKB32356.1"/>
    </source>
</evidence>
<organism evidence="2 3">
    <name type="scientific">Daejeonella lutea</name>
    <dbReference type="NCBI Taxonomy" id="572036"/>
    <lineage>
        <taxon>Bacteria</taxon>
        <taxon>Pseudomonadati</taxon>
        <taxon>Bacteroidota</taxon>
        <taxon>Sphingobacteriia</taxon>
        <taxon>Sphingobacteriales</taxon>
        <taxon>Sphingobacteriaceae</taxon>
        <taxon>Daejeonella</taxon>
    </lineage>
</organism>
<dbReference type="Pfam" id="PF12771">
    <property type="entry name" value="SusD-like_2"/>
    <property type="match status" value="1"/>
</dbReference>
<evidence type="ECO:0000313" key="3">
    <source>
        <dbReference type="Proteomes" id="UP000189981"/>
    </source>
</evidence>
<dbReference type="Proteomes" id="UP000189981">
    <property type="component" value="Unassembled WGS sequence"/>
</dbReference>
<gene>
    <name evidence="2" type="ORF">SAMN05661099_0553</name>
</gene>
<dbReference type="OrthoDB" id="9766256at2"/>
<reference evidence="3" key="1">
    <citation type="submission" date="2017-02" db="EMBL/GenBank/DDBJ databases">
        <authorList>
            <person name="Varghese N."/>
            <person name="Submissions S."/>
        </authorList>
    </citation>
    <scope>NUCLEOTIDE SEQUENCE [LARGE SCALE GENOMIC DNA]</scope>
    <source>
        <strain evidence="3">DSM 22385</strain>
    </source>
</reference>
<keyword evidence="2" id="KW-0449">Lipoprotein</keyword>
<name>A0A1T5ABP3_9SPHI</name>
<dbReference type="InterPro" id="IPR041662">
    <property type="entry name" value="SusD-like_2"/>
</dbReference>
<dbReference type="Gene3D" id="1.25.40.390">
    <property type="match status" value="1"/>
</dbReference>
<accession>A0A1T5ABP3</accession>
<dbReference type="AlphaFoldDB" id="A0A1T5ABP3"/>
<evidence type="ECO:0000256" key="1">
    <source>
        <dbReference type="SAM" id="SignalP"/>
    </source>
</evidence>
<feature type="signal peptide" evidence="1">
    <location>
        <begin position="1"/>
        <end position="23"/>
    </location>
</feature>
<feature type="chain" id="PRO_5012662301" evidence="1">
    <location>
        <begin position="24"/>
        <end position="535"/>
    </location>
</feature>
<sequence length="535" mass="59012">MKKTFLKTIYAAGAIVLTLVAPSCDTEALTDLNKNPNAIETNIPEYSFTALVLNSGPGQNYRALGQGMQYFSSYKEVPATGDKFYNFSGTVGEFNIYTSQWNRVNNLVAMIPGPENVNKRAAAEILRILEFHQSTDQLGDMPYSEAMKGDGNLKPKYDTQQSIYMAMLNELDAAVKSFDATKPNVFGNADPYFKGDVAKWKKFGYTLMLRLGMRMSEKDAANSKLWVEKAVAGGVMTAFADIAYIKYANVTGQMNPRVNGMITGDFAAPGGDNVEGSKWTARFIDHLKTTQDPRLPVISVVWVPSGTTYTANNTPATQRGMKEGAVNTRPSDFDTYSEPSLLYLDRGSPIITMGPAEAYLIIAEAAARGWNVGTTAKAAYDNGVRAAMAQWALWPTVAPHSGAISTAQVDAYLAANPYPTAGTLAQQLEFIATQHWVSMLGDDYEVWSNWRRIKYPVFNYANWTNQAGQKVSYPGNVTAGKMFRRFSYPIAERNVNNTNYLDAIKRQNFSEEAIDLLQGRMWWDVGPGTGQSNVN</sequence>
<dbReference type="EMBL" id="FUYR01000001">
    <property type="protein sequence ID" value="SKB32356.1"/>
    <property type="molecule type" value="Genomic_DNA"/>
</dbReference>
<dbReference type="InterPro" id="IPR011990">
    <property type="entry name" value="TPR-like_helical_dom_sf"/>
</dbReference>
<dbReference type="STRING" id="572036.SAMN05661099_0553"/>
<dbReference type="RefSeq" id="WP_079701120.1">
    <property type="nucleotide sequence ID" value="NZ_FUYR01000001.1"/>
</dbReference>
<proteinExistence type="predicted"/>